<dbReference type="PANTHER" id="PTHR11566">
    <property type="entry name" value="DYNAMIN"/>
    <property type="match status" value="1"/>
</dbReference>
<dbReference type="CDD" id="cd08771">
    <property type="entry name" value="DLP_1"/>
    <property type="match status" value="1"/>
</dbReference>
<dbReference type="InterPro" id="IPR000375">
    <property type="entry name" value="Dynamin_stalk"/>
</dbReference>
<dbReference type="EMBL" id="KN835154">
    <property type="protein sequence ID" value="KIK46797.1"/>
    <property type="molecule type" value="Genomic_DNA"/>
</dbReference>
<dbReference type="GO" id="GO:0016020">
    <property type="term" value="C:membrane"/>
    <property type="evidence" value="ECO:0007669"/>
    <property type="project" value="TreeGrafter"/>
</dbReference>
<dbReference type="GO" id="GO:0048312">
    <property type="term" value="P:intracellular distribution of mitochondria"/>
    <property type="evidence" value="ECO:0007669"/>
    <property type="project" value="TreeGrafter"/>
</dbReference>
<dbReference type="GO" id="GO:0005525">
    <property type="term" value="F:GTP binding"/>
    <property type="evidence" value="ECO:0007669"/>
    <property type="project" value="InterPro"/>
</dbReference>
<proteinExistence type="predicted"/>
<evidence type="ECO:0000256" key="2">
    <source>
        <dbReference type="ARBA" id="ARBA00023134"/>
    </source>
</evidence>
<dbReference type="HOGENOM" id="CLU_008964_4_1_1"/>
<dbReference type="InterPro" id="IPR003130">
    <property type="entry name" value="GED"/>
</dbReference>
<dbReference type="AlphaFoldDB" id="A0A0D0BLK2"/>
<evidence type="ECO:0000313" key="7">
    <source>
        <dbReference type="Proteomes" id="UP000054485"/>
    </source>
</evidence>
<evidence type="ECO:0008006" key="8">
    <source>
        <dbReference type="Google" id="ProtNLM"/>
    </source>
</evidence>
<dbReference type="Pfam" id="PF01031">
    <property type="entry name" value="Dynamin_M"/>
    <property type="match status" value="1"/>
</dbReference>
<dbReference type="Pfam" id="PF00350">
    <property type="entry name" value="Dynamin_N"/>
    <property type="match status" value="1"/>
</dbReference>
<feature type="domain" description="GED" evidence="4">
    <location>
        <begin position="748"/>
        <end position="846"/>
    </location>
</feature>
<dbReference type="Gene3D" id="3.40.50.300">
    <property type="entry name" value="P-loop containing nucleotide triphosphate hydrolases"/>
    <property type="match status" value="1"/>
</dbReference>
<dbReference type="GO" id="GO:0005739">
    <property type="term" value="C:mitochondrion"/>
    <property type="evidence" value="ECO:0007669"/>
    <property type="project" value="TreeGrafter"/>
</dbReference>
<dbReference type="PROSITE" id="PS51718">
    <property type="entry name" value="G_DYNAMIN_2"/>
    <property type="match status" value="1"/>
</dbReference>
<dbReference type="PANTHER" id="PTHR11566:SF21">
    <property type="entry name" value="DYNAMIN RELATED PROTEIN 1, ISOFORM A"/>
    <property type="match status" value="1"/>
</dbReference>
<organism evidence="6 7">
    <name type="scientific">Suillus luteus UH-Slu-Lm8-n1</name>
    <dbReference type="NCBI Taxonomy" id="930992"/>
    <lineage>
        <taxon>Eukaryota</taxon>
        <taxon>Fungi</taxon>
        <taxon>Dikarya</taxon>
        <taxon>Basidiomycota</taxon>
        <taxon>Agaricomycotina</taxon>
        <taxon>Agaricomycetes</taxon>
        <taxon>Agaricomycetidae</taxon>
        <taxon>Boletales</taxon>
        <taxon>Suillineae</taxon>
        <taxon>Suillaceae</taxon>
        <taxon>Suillus</taxon>
    </lineage>
</organism>
<dbReference type="InterPro" id="IPR001401">
    <property type="entry name" value="Dynamin_GTPase"/>
</dbReference>
<dbReference type="InterPro" id="IPR030381">
    <property type="entry name" value="G_DYNAMIN_dom"/>
</dbReference>
<evidence type="ECO:0000256" key="3">
    <source>
        <dbReference type="SAM" id="MobiDB-lite"/>
    </source>
</evidence>
<dbReference type="GO" id="GO:0008017">
    <property type="term" value="F:microtubule binding"/>
    <property type="evidence" value="ECO:0007669"/>
    <property type="project" value="TreeGrafter"/>
</dbReference>
<dbReference type="Proteomes" id="UP000054485">
    <property type="component" value="Unassembled WGS sequence"/>
</dbReference>
<evidence type="ECO:0000256" key="1">
    <source>
        <dbReference type="ARBA" id="ARBA00022741"/>
    </source>
</evidence>
<dbReference type="GO" id="GO:0003924">
    <property type="term" value="F:GTPase activity"/>
    <property type="evidence" value="ECO:0007669"/>
    <property type="project" value="InterPro"/>
</dbReference>
<keyword evidence="2" id="KW-0342">GTP-binding</keyword>
<gene>
    <name evidence="6" type="ORF">CY34DRAFT_799955</name>
</gene>
<dbReference type="GO" id="GO:0005874">
    <property type="term" value="C:microtubule"/>
    <property type="evidence" value="ECO:0007669"/>
    <property type="project" value="TreeGrafter"/>
</dbReference>
<dbReference type="STRING" id="930992.A0A0D0BLK2"/>
<feature type="domain" description="Dynamin-type G" evidence="5">
    <location>
        <begin position="46"/>
        <end position="354"/>
    </location>
</feature>
<dbReference type="PRINTS" id="PR00195">
    <property type="entry name" value="DYNAMIN"/>
</dbReference>
<protein>
    <recommendedName>
        <fullName evidence="8">Dynamin GTPase</fullName>
    </recommendedName>
</protein>
<dbReference type="InterPro" id="IPR020850">
    <property type="entry name" value="GED_dom"/>
</dbReference>
<dbReference type="GO" id="GO:0000266">
    <property type="term" value="P:mitochondrial fission"/>
    <property type="evidence" value="ECO:0007669"/>
    <property type="project" value="TreeGrafter"/>
</dbReference>
<sequence length="846" mass="94443">MSLSSQSGSAGPPDTGIDISTTDYALRRRELMRMMSDLKSMGAEALIDLPSVVVIGGQSAGKSSLVEAVSGINVPRDSGTCTRCPMECTMSSHATSWSCSISLRLGFDNNGRDLPRTTTVSFGRTITDKNEVEVWLRRAQSAILNPNIPSATFHTRTIEELRDTRNTLKFSRNVVCVSIEDPDATDLSFYDLPGLIQNEEAETVALVKSLAEHYTKKGNTIILTTIPMSDDMENQQSMSLARAADPDGKRTIGVLTKPDTLGVGAINQRRKWVEIIEGQSQDHRLRHGFYCVRLPDDAERTQRLSRAESQRRAAEYFDTTSPWNTVADRHRFGIPGFVSDVSRLLIQLIEEALPRLREDIDKLLAQCNKDFDALPPPLANDPQIEVLGRINAFCDVFKSFVNGSHEDKRLAQRNRALYSIFKRDIRGTAPDFRPFERPEDYVPLDDTQGKMILTDRDPGVQMMGIYDISRVIHEAIGWELPNNVPYQAKANLIAQFTKLWVTPSERCLAGINDVLDQVIDTLTNTHFGRFKVLERYVGDLIRIQVGVCKAHAQEAVKTALALETTPHYTQNTHYLQTLSEKWLAHYKTVRIRPSQYKAPVRHTRQAMQPIPASSGSLNTTTAYESTSSYANLSEAMISDLPQPMEMASEVEYAVEEIRPSEVVRAYDSPRAAMSYTPREAVAHAVRPAIERATSPPVLSRASVTASRVYATSETPEAKALRALAEAGYANLSIQDLSRLLPPDSREKELIVMADVRAYFHVAYKRIIDHIPLTIEHALHHALAEQLSRSLLTSLLTNVASGPNFSERMNELVSEDASIAQKRTSLSTRKQRLSDIRRRLMTFGSSV</sequence>
<keyword evidence="7" id="KW-1185">Reference proteome</keyword>
<dbReference type="Gene3D" id="1.20.120.1240">
    <property type="entry name" value="Dynamin, middle domain"/>
    <property type="match status" value="2"/>
</dbReference>
<dbReference type="SMART" id="SM00053">
    <property type="entry name" value="DYNc"/>
    <property type="match status" value="1"/>
</dbReference>
<dbReference type="OrthoDB" id="5061070at2759"/>
<dbReference type="InterPro" id="IPR022812">
    <property type="entry name" value="Dynamin"/>
</dbReference>
<evidence type="ECO:0000259" key="4">
    <source>
        <dbReference type="PROSITE" id="PS51388"/>
    </source>
</evidence>
<keyword evidence="1" id="KW-0547">Nucleotide-binding</keyword>
<reference evidence="7" key="2">
    <citation type="submission" date="2015-01" db="EMBL/GenBank/DDBJ databases">
        <title>Evolutionary Origins and Diversification of the Mycorrhizal Mutualists.</title>
        <authorList>
            <consortium name="DOE Joint Genome Institute"/>
            <consortium name="Mycorrhizal Genomics Consortium"/>
            <person name="Kohler A."/>
            <person name="Kuo A."/>
            <person name="Nagy L.G."/>
            <person name="Floudas D."/>
            <person name="Copeland A."/>
            <person name="Barry K.W."/>
            <person name="Cichocki N."/>
            <person name="Veneault-Fourrey C."/>
            <person name="LaButti K."/>
            <person name="Lindquist E.A."/>
            <person name="Lipzen A."/>
            <person name="Lundell T."/>
            <person name="Morin E."/>
            <person name="Murat C."/>
            <person name="Riley R."/>
            <person name="Ohm R."/>
            <person name="Sun H."/>
            <person name="Tunlid A."/>
            <person name="Henrissat B."/>
            <person name="Grigoriev I.V."/>
            <person name="Hibbett D.S."/>
            <person name="Martin F."/>
        </authorList>
    </citation>
    <scope>NUCLEOTIDE SEQUENCE [LARGE SCALE GENOMIC DNA]</scope>
    <source>
        <strain evidence="7">UH-Slu-Lm8-n1</strain>
    </source>
</reference>
<dbReference type="SUPFAM" id="SSF52540">
    <property type="entry name" value="P-loop containing nucleoside triphosphate hydrolases"/>
    <property type="match status" value="1"/>
</dbReference>
<evidence type="ECO:0000313" key="6">
    <source>
        <dbReference type="EMBL" id="KIK46797.1"/>
    </source>
</evidence>
<dbReference type="GO" id="GO:0006897">
    <property type="term" value="P:endocytosis"/>
    <property type="evidence" value="ECO:0007669"/>
    <property type="project" value="TreeGrafter"/>
</dbReference>
<evidence type="ECO:0000259" key="5">
    <source>
        <dbReference type="PROSITE" id="PS51718"/>
    </source>
</evidence>
<dbReference type="Pfam" id="PF02212">
    <property type="entry name" value="GED"/>
    <property type="match status" value="1"/>
</dbReference>
<dbReference type="InterPro" id="IPR045063">
    <property type="entry name" value="Dynamin_N"/>
</dbReference>
<dbReference type="InParanoid" id="A0A0D0BLK2"/>
<feature type="region of interest" description="Disordered" evidence="3">
    <location>
        <begin position="1"/>
        <end position="20"/>
    </location>
</feature>
<dbReference type="GO" id="GO:0016559">
    <property type="term" value="P:peroxisome fission"/>
    <property type="evidence" value="ECO:0007669"/>
    <property type="project" value="TreeGrafter"/>
</dbReference>
<dbReference type="InterPro" id="IPR027417">
    <property type="entry name" value="P-loop_NTPase"/>
</dbReference>
<dbReference type="SMART" id="SM00302">
    <property type="entry name" value="GED"/>
    <property type="match status" value="1"/>
</dbReference>
<dbReference type="PROSITE" id="PS51388">
    <property type="entry name" value="GED"/>
    <property type="match status" value="1"/>
</dbReference>
<reference evidence="6 7" key="1">
    <citation type="submission" date="2014-04" db="EMBL/GenBank/DDBJ databases">
        <authorList>
            <consortium name="DOE Joint Genome Institute"/>
            <person name="Kuo A."/>
            <person name="Ruytinx J."/>
            <person name="Rineau F."/>
            <person name="Colpaert J."/>
            <person name="Kohler A."/>
            <person name="Nagy L.G."/>
            <person name="Floudas D."/>
            <person name="Copeland A."/>
            <person name="Barry K.W."/>
            <person name="Cichocki N."/>
            <person name="Veneault-Fourrey C."/>
            <person name="LaButti K."/>
            <person name="Lindquist E.A."/>
            <person name="Lipzen A."/>
            <person name="Lundell T."/>
            <person name="Morin E."/>
            <person name="Murat C."/>
            <person name="Sun H."/>
            <person name="Tunlid A."/>
            <person name="Henrissat B."/>
            <person name="Grigoriev I.V."/>
            <person name="Hibbett D.S."/>
            <person name="Martin F."/>
            <person name="Nordberg H.P."/>
            <person name="Cantor M.N."/>
            <person name="Hua S.X."/>
        </authorList>
    </citation>
    <scope>NUCLEOTIDE SEQUENCE [LARGE SCALE GENOMIC DNA]</scope>
    <source>
        <strain evidence="6 7">UH-Slu-Lm8-n1</strain>
    </source>
</reference>
<name>A0A0D0BLK2_9AGAM</name>
<accession>A0A0D0BLK2</accession>